<keyword evidence="1" id="KW-1015">Disulfide bond</keyword>
<dbReference type="OrthoDB" id="9808644at2759"/>
<gene>
    <name evidence="5" type="ORF">XELAEV_18036081mg</name>
</gene>
<dbReference type="PROSITE" id="PS50835">
    <property type="entry name" value="IG_LIKE"/>
    <property type="match status" value="2"/>
</dbReference>
<evidence type="ECO:0000313" key="6">
    <source>
        <dbReference type="Proteomes" id="UP000694892"/>
    </source>
</evidence>
<feature type="signal peptide" evidence="3">
    <location>
        <begin position="1"/>
        <end position="24"/>
    </location>
</feature>
<evidence type="ECO:0000259" key="4">
    <source>
        <dbReference type="PROSITE" id="PS50835"/>
    </source>
</evidence>
<dbReference type="InterPro" id="IPR007110">
    <property type="entry name" value="Ig-like_dom"/>
</dbReference>
<feature type="domain" description="Ig-like" evidence="4">
    <location>
        <begin position="30"/>
        <end position="96"/>
    </location>
</feature>
<dbReference type="SUPFAM" id="SSF48726">
    <property type="entry name" value="Immunoglobulin"/>
    <property type="match status" value="2"/>
</dbReference>
<protein>
    <recommendedName>
        <fullName evidence="4">Ig-like domain-containing protein</fullName>
    </recommendedName>
</protein>
<dbReference type="GO" id="GO:0002764">
    <property type="term" value="P:immune response-regulating signaling pathway"/>
    <property type="evidence" value="ECO:0007669"/>
    <property type="project" value="TreeGrafter"/>
</dbReference>
<dbReference type="Proteomes" id="UP000694892">
    <property type="component" value="Chromosome 7L"/>
</dbReference>
<dbReference type="Gene3D" id="2.60.40.10">
    <property type="entry name" value="Immunoglobulins"/>
    <property type="match status" value="2"/>
</dbReference>
<feature type="chain" id="PRO_5038043617" description="Ig-like domain-containing protein" evidence="3">
    <location>
        <begin position="25"/>
        <end position="472"/>
    </location>
</feature>
<reference evidence="6" key="1">
    <citation type="journal article" date="2016" name="Nature">
        <title>Genome evolution in the allotetraploid frog Xenopus laevis.</title>
        <authorList>
            <person name="Session A.M."/>
            <person name="Uno Y."/>
            <person name="Kwon T."/>
            <person name="Chapman J.A."/>
            <person name="Toyoda A."/>
            <person name="Takahashi S."/>
            <person name="Fukui A."/>
            <person name="Hikosaka A."/>
            <person name="Suzuki A."/>
            <person name="Kondo M."/>
            <person name="van Heeringen S.J."/>
            <person name="Quigley I."/>
            <person name="Heinz S."/>
            <person name="Ogino H."/>
            <person name="Ochi H."/>
            <person name="Hellsten U."/>
            <person name="Lyons J.B."/>
            <person name="Simakov O."/>
            <person name="Putnam N."/>
            <person name="Stites J."/>
            <person name="Kuroki Y."/>
            <person name="Tanaka T."/>
            <person name="Michiue T."/>
            <person name="Watanabe M."/>
            <person name="Bogdanovic O."/>
            <person name="Lister R."/>
            <person name="Georgiou G."/>
            <person name="Paranjpe S.S."/>
            <person name="van Kruijsbergen I."/>
            <person name="Shu S."/>
            <person name="Carlson J."/>
            <person name="Kinoshita T."/>
            <person name="Ohta Y."/>
            <person name="Mawaribuchi S."/>
            <person name="Jenkins J."/>
            <person name="Grimwood J."/>
            <person name="Schmutz J."/>
            <person name="Mitros T."/>
            <person name="Mozaffari S.V."/>
            <person name="Suzuki Y."/>
            <person name="Haramoto Y."/>
            <person name="Yamamoto T.S."/>
            <person name="Takagi C."/>
            <person name="Heald R."/>
            <person name="Miller K."/>
            <person name="Haudenschild C."/>
            <person name="Kitzman J."/>
            <person name="Nakayama T."/>
            <person name="Izutsu Y."/>
            <person name="Robert J."/>
            <person name="Fortriede J."/>
            <person name="Burns K."/>
            <person name="Lotay V."/>
            <person name="Karimi K."/>
            <person name="Yasuoka Y."/>
            <person name="Dichmann D.S."/>
            <person name="Flajnik M.F."/>
            <person name="Houston D.W."/>
            <person name="Shendure J."/>
            <person name="DuPasquier L."/>
            <person name="Vize P.D."/>
            <person name="Zorn A.M."/>
            <person name="Ito M."/>
            <person name="Marcotte E.M."/>
            <person name="Wallingford J.B."/>
            <person name="Ito Y."/>
            <person name="Asashima M."/>
            <person name="Ueno N."/>
            <person name="Matsuda Y."/>
            <person name="Veenstra G.J."/>
            <person name="Fujiyama A."/>
            <person name="Harland R.M."/>
            <person name="Taira M."/>
            <person name="Rokhsar D.S."/>
        </authorList>
    </citation>
    <scope>NUCLEOTIDE SEQUENCE [LARGE SCALE GENOMIC DNA]</scope>
    <source>
        <strain evidence="6">J</strain>
    </source>
</reference>
<feature type="domain" description="Ig-like" evidence="4">
    <location>
        <begin position="122"/>
        <end position="203"/>
    </location>
</feature>
<dbReference type="AlphaFoldDB" id="A0A974CGZ1"/>
<dbReference type="InterPro" id="IPR036179">
    <property type="entry name" value="Ig-like_dom_sf"/>
</dbReference>
<keyword evidence="3" id="KW-0732">Signal</keyword>
<name>A0A974CGZ1_XENLA</name>
<keyword evidence="2" id="KW-1133">Transmembrane helix</keyword>
<accession>A0A974CGZ1</accession>
<dbReference type="InterPro" id="IPR003599">
    <property type="entry name" value="Ig_sub"/>
</dbReference>
<dbReference type="OMA" id="MWFQLLN"/>
<dbReference type="InterPro" id="IPR050412">
    <property type="entry name" value="Ig-like_Receptors_ImmuneReg"/>
</dbReference>
<organism evidence="5 6">
    <name type="scientific">Xenopus laevis</name>
    <name type="common">African clawed frog</name>
    <dbReference type="NCBI Taxonomy" id="8355"/>
    <lineage>
        <taxon>Eukaryota</taxon>
        <taxon>Metazoa</taxon>
        <taxon>Chordata</taxon>
        <taxon>Craniata</taxon>
        <taxon>Vertebrata</taxon>
        <taxon>Euteleostomi</taxon>
        <taxon>Amphibia</taxon>
        <taxon>Batrachia</taxon>
        <taxon>Anura</taxon>
        <taxon>Pipoidea</taxon>
        <taxon>Pipidae</taxon>
        <taxon>Xenopodinae</taxon>
        <taxon>Xenopus</taxon>
        <taxon>Xenopus</taxon>
    </lineage>
</organism>
<evidence type="ECO:0000313" key="5">
    <source>
        <dbReference type="EMBL" id="OCT73102.1"/>
    </source>
</evidence>
<dbReference type="InterPro" id="IPR013783">
    <property type="entry name" value="Ig-like_fold"/>
</dbReference>
<proteinExistence type="predicted"/>
<dbReference type="SMART" id="SM00409">
    <property type="entry name" value="IG"/>
    <property type="match status" value="2"/>
</dbReference>
<dbReference type="Pfam" id="PF13895">
    <property type="entry name" value="Ig_2"/>
    <property type="match status" value="1"/>
</dbReference>
<sequence length="472" mass="53841">MESFLSLSLAAACCLLIVNKQAYGGLLQKPNLSVSKINGNNMIVLGDSISLDCETTSKNIKKYSLLNNVTYALLEQSQSKFILNNVQRNMSGSYTCNYCDATECSEHSEFVYIDVHDTYPAPSITVTPRRIVLPGNNITIMCRTNYSNIIFSLYKDNVIIKKYGKGENPVTYHMTNASNKDNGQYTCMFEKNSSGVVEMESFETNPMMIQVVDLEKPSITCEAQPKDSGKIRIFCAAPKNGIHMWFKLLNDNNDIEYETEGRKNNVTFIIKQTTQPKKCICAYRVRLGDDFADSRISNLKTIPEVQGRPLITKETDKDMVLVTCKAPKRHPGMWFQLLNKDKEIQEERRNVDSDSVTFHINKTENTNNNFTCVYQVKMECGFVPSAYSEIIDFNPKDYTWMNIIRLFVAAVILLGIGVLILLHFNIFPKRYDRERNKKVIEEEEYQVIQQDSPPDLPQCSFRYVSAAAEQQL</sequence>
<feature type="transmembrane region" description="Helical" evidence="2">
    <location>
        <begin position="403"/>
        <end position="427"/>
    </location>
</feature>
<evidence type="ECO:0000256" key="1">
    <source>
        <dbReference type="ARBA" id="ARBA00023157"/>
    </source>
</evidence>
<dbReference type="PANTHER" id="PTHR11738:SF191">
    <property type="entry name" value="IG-LIKE RECEPTOR 4"/>
    <property type="match status" value="1"/>
</dbReference>
<keyword evidence="2" id="KW-0472">Membrane</keyword>
<keyword evidence="2" id="KW-0812">Transmembrane</keyword>
<dbReference type="EMBL" id="CM004478">
    <property type="protein sequence ID" value="OCT73102.1"/>
    <property type="molecule type" value="Genomic_DNA"/>
</dbReference>
<evidence type="ECO:0000256" key="2">
    <source>
        <dbReference type="SAM" id="Phobius"/>
    </source>
</evidence>
<evidence type="ECO:0000256" key="3">
    <source>
        <dbReference type="SAM" id="SignalP"/>
    </source>
</evidence>
<dbReference type="PANTHER" id="PTHR11738">
    <property type="entry name" value="MHC CLASS I NK CELL RECEPTOR"/>
    <property type="match status" value="1"/>
</dbReference>